<dbReference type="EMBL" id="AP011759">
    <property type="protein sequence ID" value="BAL56844.1"/>
    <property type="molecule type" value="Genomic_DNA"/>
</dbReference>
<sequence length="198" mass="22383">MQDVPTEKVKLSVGDAINRVLEAMQPLDDRSRETVLLAVCHHLGIKFPVGEQQTAHLGGVGRSPQPTSVVEPEARSRIDIRTFAQEKAPASAIEQAVLVAYYLSELAPEGERKDFIEKQDLMKYFKQAHFYLPKRPEQTLIDARHAGYLDPVGEGRYRLNAVGHNLIAHNLPRQTTEQKRGSRRPQGKRKKRSRRASK</sequence>
<dbReference type="AlphaFoldDB" id="H5SL08"/>
<feature type="region of interest" description="Disordered" evidence="1">
    <location>
        <begin position="171"/>
        <end position="198"/>
    </location>
</feature>
<feature type="compositionally biased region" description="Basic residues" evidence="1">
    <location>
        <begin position="181"/>
        <end position="198"/>
    </location>
</feature>
<name>H5SL08_9BACT</name>
<evidence type="ECO:0000256" key="1">
    <source>
        <dbReference type="SAM" id="MobiDB-lite"/>
    </source>
</evidence>
<protein>
    <submittedName>
        <fullName evidence="2">Uncharacterized protein</fullName>
    </submittedName>
</protein>
<reference evidence="2" key="2">
    <citation type="journal article" date="2012" name="PLoS ONE">
        <title>A Deeply Branching Thermophilic Bacterium with an Ancient Acetyl-CoA Pathway Dominates a Subsurface Ecosystem.</title>
        <authorList>
            <person name="Takami H."/>
            <person name="Noguchi H."/>
            <person name="Takaki Y."/>
            <person name="Uchiyama I."/>
            <person name="Toyoda A."/>
            <person name="Nishi S."/>
            <person name="Chee G.-J."/>
            <person name="Arai W."/>
            <person name="Nunoura T."/>
            <person name="Itoh T."/>
            <person name="Hattori M."/>
            <person name="Takai K."/>
        </authorList>
    </citation>
    <scope>NUCLEOTIDE SEQUENCE</scope>
</reference>
<accession>H5SL08</accession>
<proteinExistence type="predicted"/>
<organism evidence="2">
    <name type="scientific">uncultured Acetothermia bacterium</name>
    <dbReference type="NCBI Taxonomy" id="236499"/>
    <lineage>
        <taxon>Bacteria</taxon>
        <taxon>Candidatus Bipolaricaulota</taxon>
        <taxon>environmental samples</taxon>
    </lineage>
</organism>
<gene>
    <name evidence="2" type="ORF">HGMM_F43B07C28</name>
</gene>
<evidence type="ECO:0000313" key="2">
    <source>
        <dbReference type="EMBL" id="BAL56844.1"/>
    </source>
</evidence>
<reference evidence="2" key="1">
    <citation type="journal article" date="2005" name="Environ. Microbiol.">
        <title>Genetic and functional properties of uncultivated thermophilic crenarchaeotes from a subsurface gold mine as revealed by analysis of genome fragments.</title>
        <authorList>
            <person name="Nunoura T."/>
            <person name="Hirayama H."/>
            <person name="Takami H."/>
            <person name="Oida H."/>
            <person name="Nishi S."/>
            <person name="Shimamura S."/>
            <person name="Suzuki Y."/>
            <person name="Inagaki F."/>
            <person name="Takai K."/>
            <person name="Nealson K.H."/>
            <person name="Horikoshi K."/>
        </authorList>
    </citation>
    <scope>NUCLEOTIDE SEQUENCE</scope>
</reference>